<evidence type="ECO:0000256" key="8">
    <source>
        <dbReference type="SAM" id="Phobius"/>
    </source>
</evidence>
<name>A0ABP0M1X7_9DINO</name>
<organism evidence="9 10">
    <name type="scientific">Durusdinium trenchii</name>
    <dbReference type="NCBI Taxonomy" id="1381693"/>
    <lineage>
        <taxon>Eukaryota</taxon>
        <taxon>Sar</taxon>
        <taxon>Alveolata</taxon>
        <taxon>Dinophyceae</taxon>
        <taxon>Suessiales</taxon>
        <taxon>Symbiodiniaceae</taxon>
        <taxon>Durusdinium</taxon>
    </lineage>
</organism>
<comment type="subcellular location">
    <subcellularLocation>
        <location evidence="1">Membrane</location>
        <topology evidence="1">Multi-pass membrane protein</topology>
    </subcellularLocation>
</comment>
<feature type="transmembrane region" description="Helical" evidence="8">
    <location>
        <begin position="133"/>
        <end position="150"/>
    </location>
</feature>
<evidence type="ECO:0000256" key="1">
    <source>
        <dbReference type="ARBA" id="ARBA00004141"/>
    </source>
</evidence>
<feature type="transmembrane region" description="Helical" evidence="8">
    <location>
        <begin position="336"/>
        <end position="355"/>
    </location>
</feature>
<evidence type="ECO:0000313" key="10">
    <source>
        <dbReference type="Proteomes" id="UP001642464"/>
    </source>
</evidence>
<dbReference type="EMBL" id="CAXAMM010019347">
    <property type="protein sequence ID" value="CAK9045495.1"/>
    <property type="molecule type" value="Genomic_DNA"/>
</dbReference>
<evidence type="ECO:0000256" key="4">
    <source>
        <dbReference type="ARBA" id="ARBA00022989"/>
    </source>
</evidence>
<evidence type="ECO:0008006" key="11">
    <source>
        <dbReference type="Google" id="ProtNLM"/>
    </source>
</evidence>
<keyword evidence="5 8" id="KW-0472">Membrane</keyword>
<reference evidence="9 10" key="1">
    <citation type="submission" date="2024-02" db="EMBL/GenBank/DDBJ databases">
        <authorList>
            <person name="Chen Y."/>
            <person name="Shah S."/>
            <person name="Dougan E. K."/>
            <person name="Thang M."/>
            <person name="Chan C."/>
        </authorList>
    </citation>
    <scope>NUCLEOTIDE SEQUENCE [LARGE SCALE GENOMIC DNA]</scope>
</reference>
<evidence type="ECO:0000256" key="6">
    <source>
        <dbReference type="SAM" id="Coils"/>
    </source>
</evidence>
<accession>A0ABP0M1X7</accession>
<evidence type="ECO:0000256" key="7">
    <source>
        <dbReference type="SAM" id="MobiDB-lite"/>
    </source>
</evidence>
<keyword evidence="6" id="KW-0175">Coiled coil</keyword>
<evidence type="ECO:0000313" key="9">
    <source>
        <dbReference type="EMBL" id="CAK9045495.1"/>
    </source>
</evidence>
<feature type="transmembrane region" description="Helical" evidence="8">
    <location>
        <begin position="109"/>
        <end position="127"/>
    </location>
</feature>
<dbReference type="Pfam" id="PF14857">
    <property type="entry name" value="TMEM151"/>
    <property type="match status" value="1"/>
</dbReference>
<evidence type="ECO:0000256" key="2">
    <source>
        <dbReference type="ARBA" id="ARBA00009583"/>
    </source>
</evidence>
<keyword evidence="10" id="KW-1185">Reference proteome</keyword>
<dbReference type="PANTHER" id="PTHR31893:SF5">
    <property type="entry name" value="TRANSMEMBRANE PROTEIN 151 HOMOLOG"/>
    <property type="match status" value="1"/>
</dbReference>
<evidence type="ECO:0000256" key="5">
    <source>
        <dbReference type="ARBA" id="ARBA00023136"/>
    </source>
</evidence>
<feature type="compositionally biased region" description="Basic and acidic residues" evidence="7">
    <location>
        <begin position="543"/>
        <end position="554"/>
    </location>
</feature>
<proteinExistence type="inferred from homology"/>
<gene>
    <name evidence="9" type="ORF">SCF082_LOCUS25704</name>
</gene>
<comment type="caution">
    <text evidence="9">The sequence shown here is derived from an EMBL/GenBank/DDBJ whole genome shotgun (WGS) entry which is preliminary data.</text>
</comment>
<comment type="similarity">
    <text evidence="2">Belongs to the TMEM151 family.</text>
</comment>
<keyword evidence="3 8" id="KW-0812">Transmembrane</keyword>
<dbReference type="PANTHER" id="PTHR31893">
    <property type="entry name" value="TRANSMEMBRANE PROTEIN 151 HOMOLOG"/>
    <property type="match status" value="1"/>
</dbReference>
<sequence length="554" mass="63130">MVLSAVVANLAGDELCQVDVPLNSKASDVKVIIAQELGMSPYTFKLITIVSGMTLEGNDGSVSHLADNGRLDLTLVKIDGIPSPDPYGYLQLQTKGETTPRSITKRYRLVMTMVILLLVAFVASFFSFPHGLLVWYVIYLLEALFFNPTAKGLMRLKQTDSILDYIEEIKVPRRLFRTPTRAPDEQMMVSKTHDADEQIACRPAPEVNAQCYHMETRTRTVTGKDGTRTEVYQERVDTARLTERLRVARWADDTGEVVDGLSYFPLLQVHFDLKWEAADPETHRAHEQQREALRARAHAADSQHDTSEELRLIDEHGQECPFYADMIGTTGEAFPVWLGYLPYAVACFLFLSWPYRYFLSQHAVKGDFVFEKRSLAEKFENAVRALQEAQKEKVSAIQAANDQAWEINKEAKEIDESRAKKEMRLTLMKESSKITDTSCQEFRTLPLREKPRSPWLVLKRNALDKDLEDLNAGVPVLWTGSRLNVPLGFPVPTLAKLRIRSRWQQRDTDKAYHVRRPVWTMPSELSSLPDKDSVLETLPPLEVNKKETEEETAR</sequence>
<dbReference type="InterPro" id="IPR026767">
    <property type="entry name" value="Tmem151"/>
</dbReference>
<feature type="coiled-coil region" evidence="6">
    <location>
        <begin position="372"/>
        <end position="399"/>
    </location>
</feature>
<evidence type="ECO:0000256" key="3">
    <source>
        <dbReference type="ARBA" id="ARBA00022692"/>
    </source>
</evidence>
<keyword evidence="4 8" id="KW-1133">Transmembrane helix</keyword>
<feature type="region of interest" description="Disordered" evidence="7">
    <location>
        <begin position="523"/>
        <end position="554"/>
    </location>
</feature>
<protein>
    <recommendedName>
        <fullName evidence="11">Ubiquitin-like domain-containing protein</fullName>
    </recommendedName>
</protein>
<dbReference type="Proteomes" id="UP001642464">
    <property type="component" value="Unassembled WGS sequence"/>
</dbReference>